<dbReference type="GO" id="GO:0015203">
    <property type="term" value="F:polyamine transmembrane transporter activity"/>
    <property type="evidence" value="ECO:0007669"/>
    <property type="project" value="UniProtKB-ARBA"/>
</dbReference>
<keyword evidence="6 9" id="KW-0472">Membrane</keyword>
<evidence type="ECO:0000256" key="2">
    <source>
        <dbReference type="ARBA" id="ARBA00022448"/>
    </source>
</evidence>
<evidence type="ECO:0000256" key="7">
    <source>
        <dbReference type="ARBA" id="ARBA00024041"/>
    </source>
</evidence>
<evidence type="ECO:0000256" key="5">
    <source>
        <dbReference type="ARBA" id="ARBA00022989"/>
    </source>
</evidence>
<protein>
    <recommendedName>
        <fullName evidence="11">Amino acid permease/ SLC12A domain-containing protein</fullName>
    </recommendedName>
</protein>
<feature type="transmembrane region" description="Helical" evidence="9">
    <location>
        <begin position="323"/>
        <end position="343"/>
    </location>
</feature>
<feature type="transmembrane region" description="Helical" evidence="9">
    <location>
        <begin position="400"/>
        <end position="417"/>
    </location>
</feature>
<feature type="region of interest" description="Disordered" evidence="8">
    <location>
        <begin position="1"/>
        <end position="27"/>
    </location>
</feature>
<dbReference type="PANTHER" id="PTHR45826">
    <property type="entry name" value="POLYAMINE TRANSPORTER PUT1"/>
    <property type="match status" value="1"/>
</dbReference>
<dbReference type="EMBL" id="HBIZ01060970">
    <property type="protein sequence ID" value="CAE0785215.1"/>
    <property type="molecule type" value="Transcribed_RNA"/>
</dbReference>
<dbReference type="PANTHER" id="PTHR45826:SF25">
    <property type="entry name" value="AMINO ACID PERMEASE-LIKE PROTEIN"/>
    <property type="match status" value="1"/>
</dbReference>
<evidence type="ECO:0000256" key="6">
    <source>
        <dbReference type="ARBA" id="ARBA00023136"/>
    </source>
</evidence>
<keyword evidence="3" id="KW-1003">Cell membrane</keyword>
<gene>
    <name evidence="10" type="ORF">PCAR00345_LOCUS37923</name>
</gene>
<proteinExistence type="inferred from homology"/>
<dbReference type="GO" id="GO:0005886">
    <property type="term" value="C:plasma membrane"/>
    <property type="evidence" value="ECO:0007669"/>
    <property type="project" value="UniProtKB-SubCell"/>
</dbReference>
<reference evidence="10" key="1">
    <citation type="submission" date="2021-01" db="EMBL/GenBank/DDBJ databases">
        <authorList>
            <person name="Corre E."/>
            <person name="Pelletier E."/>
            <person name="Niang G."/>
            <person name="Scheremetjew M."/>
            <person name="Finn R."/>
            <person name="Kale V."/>
            <person name="Holt S."/>
            <person name="Cochrane G."/>
            <person name="Meng A."/>
            <person name="Brown T."/>
            <person name="Cohen L."/>
        </authorList>
    </citation>
    <scope>NUCLEOTIDE SEQUENCE</scope>
    <source>
        <strain evidence="10">CCMP645</strain>
    </source>
</reference>
<feature type="transmembrane region" description="Helical" evidence="9">
    <location>
        <begin position="201"/>
        <end position="222"/>
    </location>
</feature>
<dbReference type="InterPro" id="IPR044566">
    <property type="entry name" value="RMV1-like"/>
</dbReference>
<dbReference type="Pfam" id="PF13520">
    <property type="entry name" value="AA_permease_2"/>
    <property type="match status" value="1"/>
</dbReference>
<sequence length="561" mass="59746">MASRPAGTLRRHHMATRQQEMAPAGAAACDSVDEEHVGVPRSPSSAEKDGPVFKPTLSWVSLVGVTFFAVCGGDYGLEDSVGAGGARLTLLGVFLLPWFWSLPIGLMTAELGSMIPEAGGCVVWVHRALGPFWAQQNAMWNLVSNTFDNALYPVMFVDYLVYFPAFRLEGLPRWLVSVSMLLVVTLLNIQGVDVVANASNVFALLVISPFAGLVVAGLPQLPDMATFLEGITPSIYDPPIRWGAFLSVLLWNTSGYDSVGALAAEVQRPGRDFPIAMVVTIILVTLVYLLPLAVAVALDSKQTRKWSDGHFVLVASEHIGDWLAAWITIGGALSAVGLLNTLLCTSARVAVSAARLHVLPSSLAAVHQQSGTPRRATLAISLVLAVACALPFSQLVSISMLFYGATTFTEFLALIVLREREPLTPRPFRVPLSNTPLLLACIPPMGLCLLLVCLAPPEAWVLFVLTCFVAVLAHVRAHCMHRLPAWVPRLGVGAPHAASGSQAGYGSVDTSAVAAQLVEARLQQHARKAALAYDCDGSSDGDRAPSIISELAPRIALLGGK</sequence>
<feature type="transmembrane region" description="Helical" evidence="9">
    <location>
        <begin position="242"/>
        <end position="263"/>
    </location>
</feature>
<dbReference type="Gene3D" id="1.20.1740.10">
    <property type="entry name" value="Amino acid/polyamine transporter I"/>
    <property type="match status" value="1"/>
</dbReference>
<evidence type="ECO:0000256" key="1">
    <source>
        <dbReference type="ARBA" id="ARBA00004651"/>
    </source>
</evidence>
<feature type="transmembrane region" description="Helical" evidence="9">
    <location>
        <begin position="275"/>
        <end position="298"/>
    </location>
</feature>
<evidence type="ECO:0000313" key="10">
    <source>
        <dbReference type="EMBL" id="CAE0785215.1"/>
    </source>
</evidence>
<feature type="transmembrane region" description="Helical" evidence="9">
    <location>
        <begin position="57"/>
        <end position="77"/>
    </location>
</feature>
<dbReference type="AlphaFoldDB" id="A0A7S4FB69"/>
<feature type="transmembrane region" description="Helical" evidence="9">
    <location>
        <begin position="437"/>
        <end position="454"/>
    </location>
</feature>
<accession>A0A7S4FB69</accession>
<keyword evidence="5 9" id="KW-1133">Transmembrane helix</keyword>
<evidence type="ECO:0008006" key="11">
    <source>
        <dbReference type="Google" id="ProtNLM"/>
    </source>
</evidence>
<evidence type="ECO:0000256" key="4">
    <source>
        <dbReference type="ARBA" id="ARBA00022692"/>
    </source>
</evidence>
<evidence type="ECO:0000256" key="3">
    <source>
        <dbReference type="ARBA" id="ARBA00022475"/>
    </source>
</evidence>
<keyword evidence="4 9" id="KW-0812">Transmembrane</keyword>
<comment type="subcellular location">
    <subcellularLocation>
        <location evidence="1">Cell membrane</location>
        <topology evidence="1">Multi-pass membrane protein</topology>
    </subcellularLocation>
</comment>
<organism evidence="10">
    <name type="scientific">Chrysotila carterae</name>
    <name type="common">Marine alga</name>
    <name type="synonym">Syracosphaera carterae</name>
    <dbReference type="NCBI Taxonomy" id="13221"/>
    <lineage>
        <taxon>Eukaryota</taxon>
        <taxon>Haptista</taxon>
        <taxon>Haptophyta</taxon>
        <taxon>Prymnesiophyceae</taxon>
        <taxon>Isochrysidales</taxon>
        <taxon>Isochrysidaceae</taxon>
        <taxon>Chrysotila</taxon>
    </lineage>
</organism>
<name>A0A7S4FB69_CHRCT</name>
<comment type="similarity">
    <text evidence="7">Belongs to the amino acid-polyamine-organocation (APC) superfamily. Polyamine:cation symporter (PHS) (TC 2.A.3.12) family.</text>
</comment>
<evidence type="ECO:0000256" key="8">
    <source>
        <dbReference type="SAM" id="MobiDB-lite"/>
    </source>
</evidence>
<feature type="transmembrane region" description="Helical" evidence="9">
    <location>
        <begin position="89"/>
        <end position="109"/>
    </location>
</feature>
<keyword evidence="2" id="KW-0813">Transport</keyword>
<feature type="transmembrane region" description="Helical" evidence="9">
    <location>
        <begin position="460"/>
        <end position="479"/>
    </location>
</feature>
<dbReference type="InterPro" id="IPR002293">
    <property type="entry name" value="AA/rel_permease1"/>
</dbReference>
<feature type="transmembrane region" description="Helical" evidence="9">
    <location>
        <begin position="171"/>
        <end position="189"/>
    </location>
</feature>
<evidence type="ECO:0000256" key="9">
    <source>
        <dbReference type="SAM" id="Phobius"/>
    </source>
</evidence>